<keyword evidence="6" id="KW-0804">Transcription</keyword>
<accession>A0A0C3BBU3</accession>
<dbReference type="STRING" id="933852.A0A0C3BBU3"/>
<dbReference type="SUPFAM" id="SSF100934">
    <property type="entry name" value="Heat shock protein 70kD (HSP70), C-terminal subdomain"/>
    <property type="match status" value="1"/>
</dbReference>
<comment type="subunit">
    <text evidence="8">Interacts with transcription factor HSF1 on chromatin.</text>
</comment>
<dbReference type="FunFam" id="2.60.34.10:FF:000002">
    <property type="entry name" value="Heat shock 70 kDa"/>
    <property type="match status" value="1"/>
</dbReference>
<dbReference type="HOGENOM" id="CLU_005965_2_1_1"/>
<gene>
    <name evidence="11" type="ORF">M408DRAFT_125354</name>
</gene>
<keyword evidence="4" id="KW-0805">Transcription regulation</keyword>
<dbReference type="Gene3D" id="3.30.420.40">
    <property type="match status" value="2"/>
</dbReference>
<dbReference type="Gene3D" id="1.20.1270.10">
    <property type="match status" value="1"/>
</dbReference>
<name>A0A0C3BBU3_SERVB</name>
<evidence type="ECO:0000256" key="10">
    <source>
        <dbReference type="RuleBase" id="RU003322"/>
    </source>
</evidence>
<evidence type="ECO:0000256" key="9">
    <source>
        <dbReference type="ARBA" id="ARBA00068399"/>
    </source>
</evidence>
<organism evidence="11 12">
    <name type="scientific">Serendipita vermifera MAFF 305830</name>
    <dbReference type="NCBI Taxonomy" id="933852"/>
    <lineage>
        <taxon>Eukaryota</taxon>
        <taxon>Fungi</taxon>
        <taxon>Dikarya</taxon>
        <taxon>Basidiomycota</taxon>
        <taxon>Agaricomycotina</taxon>
        <taxon>Agaricomycetes</taxon>
        <taxon>Sebacinales</taxon>
        <taxon>Serendipitaceae</taxon>
        <taxon>Serendipita</taxon>
    </lineage>
</organism>
<sequence>MSLAIGIDLGTSYSCAAVWRNGSVEIIPNDQGNRTTPSCVSFTDTELLVGDAAKNQMTRNPYNTVYGTKRLIGRQFADPQVQSDATRFPFKVRDKGGKPICEVKLRGERTELTPEEISSMILFKMKEISEAYLGCTVKDVVITVPAYFNDLQRCATKDAATIAGLNVFRVINEPTAAAMAYGLQNPGEAERECNVLVFDLGGGTFDVSLLTLEDGIFEVKATAGTSNLGGMDFDNRLVEFLVLVFRRKYNKDISTNQRALARLRRACEIAKRTLSSATETTVWVDSLVEEIDFDFLITRARFEELCQDLFRYILEPIEKVLSDSKIGKSNVHEIVLVGSSTRIPGVRKVVSDFFNGKDLNLRINPEEAVAHGAAVQAAILAGSTDEITQEILLLDVAPLSIGIDINGIMTPIIKRNTTVPTKKSHQISTNFDNQVSIIVEVYEGECSRTKDNNFLGKLELSGISPAPRGVPVIEVTFDIDANGILHVSVIDKETWKSKRVTITNERGRLSRDEIERMVINAKKYREQDEQTVAAKRDLEAYVYTLRKVIDNEELVCWFDPRDRTQLENAITQAIEWLDTFQVTRKEEYIDTHGKLERVAIPIMQRFYSAYGRWCASIKVPGL</sequence>
<dbReference type="FunFam" id="3.90.640.10:FF:000002">
    <property type="entry name" value="Heat shock 70 kDa"/>
    <property type="match status" value="1"/>
</dbReference>
<dbReference type="InterPro" id="IPR043129">
    <property type="entry name" value="ATPase_NBD"/>
</dbReference>
<dbReference type="PANTHER" id="PTHR19375">
    <property type="entry name" value="HEAT SHOCK PROTEIN 70KDA"/>
    <property type="match status" value="1"/>
</dbReference>
<dbReference type="InterPro" id="IPR013126">
    <property type="entry name" value="Hsp_70_fam"/>
</dbReference>
<evidence type="ECO:0000313" key="11">
    <source>
        <dbReference type="EMBL" id="KIM28921.1"/>
    </source>
</evidence>
<dbReference type="PROSITE" id="PS00329">
    <property type="entry name" value="HSP70_2"/>
    <property type="match status" value="1"/>
</dbReference>
<dbReference type="PRINTS" id="PR00301">
    <property type="entry name" value="HEATSHOCK70"/>
</dbReference>
<dbReference type="Gene3D" id="3.90.640.10">
    <property type="entry name" value="Actin, Chain A, domain 4"/>
    <property type="match status" value="1"/>
</dbReference>
<protein>
    <recommendedName>
        <fullName evidence="9">Transcriptional coregulator SSA1</fullName>
    </recommendedName>
</protein>
<dbReference type="Pfam" id="PF00012">
    <property type="entry name" value="HSP70"/>
    <property type="match status" value="1"/>
</dbReference>
<dbReference type="EMBL" id="KN824290">
    <property type="protein sequence ID" value="KIM28921.1"/>
    <property type="molecule type" value="Genomic_DNA"/>
</dbReference>
<evidence type="ECO:0000256" key="3">
    <source>
        <dbReference type="ARBA" id="ARBA00022840"/>
    </source>
</evidence>
<dbReference type="SUPFAM" id="SSF100920">
    <property type="entry name" value="Heat shock protein 70kD (HSP70), peptide-binding domain"/>
    <property type="match status" value="1"/>
</dbReference>
<evidence type="ECO:0000313" key="12">
    <source>
        <dbReference type="Proteomes" id="UP000054097"/>
    </source>
</evidence>
<keyword evidence="12" id="KW-1185">Reference proteome</keyword>
<evidence type="ECO:0000256" key="1">
    <source>
        <dbReference type="ARBA" id="ARBA00004123"/>
    </source>
</evidence>
<comment type="similarity">
    <text evidence="10">Belongs to the heat shock protein 70 family.</text>
</comment>
<dbReference type="Gene3D" id="3.30.30.30">
    <property type="match status" value="1"/>
</dbReference>
<dbReference type="SUPFAM" id="SSF53067">
    <property type="entry name" value="Actin-like ATPase domain"/>
    <property type="match status" value="2"/>
</dbReference>
<reference evidence="11 12" key="1">
    <citation type="submission" date="2014-04" db="EMBL/GenBank/DDBJ databases">
        <authorList>
            <consortium name="DOE Joint Genome Institute"/>
            <person name="Kuo A."/>
            <person name="Zuccaro A."/>
            <person name="Kohler A."/>
            <person name="Nagy L.G."/>
            <person name="Floudas D."/>
            <person name="Copeland A."/>
            <person name="Barry K.W."/>
            <person name="Cichocki N."/>
            <person name="Veneault-Fourrey C."/>
            <person name="LaButti K."/>
            <person name="Lindquist E.A."/>
            <person name="Lipzen A."/>
            <person name="Lundell T."/>
            <person name="Morin E."/>
            <person name="Murat C."/>
            <person name="Sun H."/>
            <person name="Tunlid A."/>
            <person name="Henrissat B."/>
            <person name="Grigoriev I.V."/>
            <person name="Hibbett D.S."/>
            <person name="Martin F."/>
            <person name="Nordberg H.P."/>
            <person name="Cantor M.N."/>
            <person name="Hua S.X."/>
        </authorList>
    </citation>
    <scope>NUCLEOTIDE SEQUENCE [LARGE SCALE GENOMIC DNA]</scope>
    <source>
        <strain evidence="11 12">MAFF 305830</strain>
    </source>
</reference>
<keyword evidence="3 10" id="KW-0067">ATP-binding</keyword>
<dbReference type="Gene3D" id="2.60.34.10">
    <property type="entry name" value="Substrate Binding Domain Of DNAk, Chain A, domain 1"/>
    <property type="match status" value="1"/>
</dbReference>
<dbReference type="PROSITE" id="PS00297">
    <property type="entry name" value="HSP70_1"/>
    <property type="match status" value="1"/>
</dbReference>
<keyword evidence="2 10" id="KW-0547">Nucleotide-binding</keyword>
<dbReference type="FunFam" id="3.30.30.30:FF:000001">
    <property type="entry name" value="heat shock 70 kDa protein-like"/>
    <property type="match status" value="1"/>
</dbReference>
<dbReference type="OrthoDB" id="2401965at2759"/>
<evidence type="ECO:0000256" key="2">
    <source>
        <dbReference type="ARBA" id="ARBA00022741"/>
    </source>
</evidence>
<evidence type="ECO:0000256" key="7">
    <source>
        <dbReference type="ARBA" id="ARBA00023242"/>
    </source>
</evidence>
<evidence type="ECO:0000256" key="6">
    <source>
        <dbReference type="ARBA" id="ARBA00023163"/>
    </source>
</evidence>
<proteinExistence type="inferred from homology"/>
<dbReference type="GO" id="GO:0140662">
    <property type="term" value="F:ATP-dependent protein folding chaperone"/>
    <property type="evidence" value="ECO:0007669"/>
    <property type="project" value="InterPro"/>
</dbReference>
<dbReference type="GO" id="GO:0005524">
    <property type="term" value="F:ATP binding"/>
    <property type="evidence" value="ECO:0007669"/>
    <property type="project" value="UniProtKB-KW"/>
</dbReference>
<evidence type="ECO:0000256" key="4">
    <source>
        <dbReference type="ARBA" id="ARBA00023015"/>
    </source>
</evidence>
<comment type="subcellular location">
    <subcellularLocation>
        <location evidence="1">Nucleus</location>
    </subcellularLocation>
</comment>
<dbReference type="InterPro" id="IPR018181">
    <property type="entry name" value="Heat_shock_70_CS"/>
</dbReference>
<evidence type="ECO:0000256" key="8">
    <source>
        <dbReference type="ARBA" id="ARBA00062310"/>
    </source>
</evidence>
<dbReference type="Proteomes" id="UP000054097">
    <property type="component" value="Unassembled WGS sequence"/>
</dbReference>
<dbReference type="InterPro" id="IPR029047">
    <property type="entry name" value="HSP70_peptide-bd_sf"/>
</dbReference>
<keyword evidence="5" id="KW-0346">Stress response</keyword>
<reference evidence="12" key="2">
    <citation type="submission" date="2015-01" db="EMBL/GenBank/DDBJ databases">
        <title>Evolutionary Origins and Diversification of the Mycorrhizal Mutualists.</title>
        <authorList>
            <consortium name="DOE Joint Genome Institute"/>
            <consortium name="Mycorrhizal Genomics Consortium"/>
            <person name="Kohler A."/>
            <person name="Kuo A."/>
            <person name="Nagy L.G."/>
            <person name="Floudas D."/>
            <person name="Copeland A."/>
            <person name="Barry K.W."/>
            <person name="Cichocki N."/>
            <person name="Veneault-Fourrey C."/>
            <person name="LaButti K."/>
            <person name="Lindquist E.A."/>
            <person name="Lipzen A."/>
            <person name="Lundell T."/>
            <person name="Morin E."/>
            <person name="Murat C."/>
            <person name="Riley R."/>
            <person name="Ohm R."/>
            <person name="Sun H."/>
            <person name="Tunlid A."/>
            <person name="Henrissat B."/>
            <person name="Grigoriev I.V."/>
            <person name="Hibbett D.S."/>
            <person name="Martin F."/>
        </authorList>
    </citation>
    <scope>NUCLEOTIDE SEQUENCE [LARGE SCALE GENOMIC DNA]</scope>
    <source>
        <strain evidence="12">MAFF 305830</strain>
    </source>
</reference>
<dbReference type="AlphaFoldDB" id="A0A0C3BBU3"/>
<keyword evidence="7" id="KW-0539">Nucleus</keyword>
<evidence type="ECO:0000256" key="5">
    <source>
        <dbReference type="ARBA" id="ARBA00023016"/>
    </source>
</evidence>
<dbReference type="GO" id="GO:0005634">
    <property type="term" value="C:nucleus"/>
    <property type="evidence" value="ECO:0007669"/>
    <property type="project" value="UniProtKB-SubCell"/>
</dbReference>
<dbReference type="InterPro" id="IPR029048">
    <property type="entry name" value="HSP70_C_sf"/>
</dbReference>
<dbReference type="FunFam" id="3.30.420.40:FF:000026">
    <property type="entry name" value="Heat shock protein 70"/>
    <property type="match status" value="1"/>
</dbReference>